<evidence type="ECO:0000259" key="6">
    <source>
        <dbReference type="PROSITE" id="PS50928"/>
    </source>
</evidence>
<keyword evidence="4 5" id="KW-0472">Membrane</keyword>
<protein>
    <submittedName>
        <fullName evidence="7">Carbohydrate ABC transporter membrane protein 2, CUT1 family</fullName>
    </submittedName>
</protein>
<keyword evidence="3 5" id="KW-1133">Transmembrane helix</keyword>
<dbReference type="Pfam" id="PF00528">
    <property type="entry name" value="BPD_transp_1"/>
    <property type="match status" value="1"/>
</dbReference>
<evidence type="ECO:0000256" key="3">
    <source>
        <dbReference type="ARBA" id="ARBA00022989"/>
    </source>
</evidence>
<comment type="similarity">
    <text evidence="5">Belongs to the binding-protein-dependent transport system permease family.</text>
</comment>
<sequence>MMGQVVKLDKTTGVAAAEPAHPNAANDASIPTPRPRRSLAWTPARIGVYAFLMIAALFFLLPLYVMLVTSVKPMEEIRLGTLFALPQHFTLEPWTQAWSSACTGLECNGIRGGFWNSVAIVVPSTILSIAIGAVNGYALSFWRPRGAGFLFAILMMGAFIPVQVMIYPLVRVLASVNLFSSLPGIILIHTIFGMPVMTLLFRNYYAALPLELFKAARIDGGGFWRIFLQLMVPMSTPVIVVAVIMQVTGIWNDFLLGLVFAGSEHLPMTVQLNNIINTTTGERLYNVNMAATILTSVVPLALYFISGRWFVRGIASGAVKG</sequence>
<evidence type="ECO:0000256" key="5">
    <source>
        <dbReference type="RuleBase" id="RU363032"/>
    </source>
</evidence>
<dbReference type="PANTHER" id="PTHR43879">
    <property type="entry name" value="ABC TRANSPORTER PERMEASE PROTEIN"/>
    <property type="match status" value="1"/>
</dbReference>
<gene>
    <name evidence="7" type="ORF">SAMN05192549_11049</name>
</gene>
<dbReference type="GO" id="GO:0055085">
    <property type="term" value="P:transmembrane transport"/>
    <property type="evidence" value="ECO:0007669"/>
    <property type="project" value="InterPro"/>
</dbReference>
<feature type="transmembrane region" description="Helical" evidence="5">
    <location>
        <begin position="289"/>
        <end position="311"/>
    </location>
</feature>
<dbReference type="PROSITE" id="PS50928">
    <property type="entry name" value="ABC_TM1"/>
    <property type="match status" value="1"/>
</dbReference>
<keyword evidence="2 5" id="KW-0812">Transmembrane</keyword>
<dbReference type="STRING" id="551987.SAMN05192549_11049"/>
<dbReference type="AlphaFoldDB" id="A0A1M7R433"/>
<dbReference type="Gene3D" id="1.10.3720.10">
    <property type="entry name" value="MetI-like"/>
    <property type="match status" value="1"/>
</dbReference>
<evidence type="ECO:0000313" key="8">
    <source>
        <dbReference type="Proteomes" id="UP000184339"/>
    </source>
</evidence>
<dbReference type="InterPro" id="IPR035906">
    <property type="entry name" value="MetI-like_sf"/>
</dbReference>
<feature type="transmembrane region" description="Helical" evidence="5">
    <location>
        <begin position="182"/>
        <end position="205"/>
    </location>
</feature>
<accession>A0A1M7R433</accession>
<dbReference type="Proteomes" id="UP000184339">
    <property type="component" value="Unassembled WGS sequence"/>
</dbReference>
<feature type="transmembrane region" description="Helical" evidence="5">
    <location>
        <begin position="149"/>
        <end position="170"/>
    </location>
</feature>
<feature type="transmembrane region" description="Helical" evidence="5">
    <location>
        <begin position="114"/>
        <end position="137"/>
    </location>
</feature>
<evidence type="ECO:0000256" key="4">
    <source>
        <dbReference type="ARBA" id="ARBA00023136"/>
    </source>
</evidence>
<dbReference type="CDD" id="cd06261">
    <property type="entry name" value="TM_PBP2"/>
    <property type="match status" value="1"/>
</dbReference>
<evidence type="ECO:0000256" key="1">
    <source>
        <dbReference type="ARBA" id="ARBA00004651"/>
    </source>
</evidence>
<evidence type="ECO:0000256" key="2">
    <source>
        <dbReference type="ARBA" id="ARBA00022692"/>
    </source>
</evidence>
<feature type="transmembrane region" description="Helical" evidence="5">
    <location>
        <begin position="46"/>
        <end position="67"/>
    </location>
</feature>
<reference evidence="8" key="1">
    <citation type="submission" date="2016-11" db="EMBL/GenBank/DDBJ databases">
        <authorList>
            <person name="Varghese N."/>
            <person name="Submissions S."/>
        </authorList>
    </citation>
    <scope>NUCLEOTIDE SEQUENCE [LARGE SCALE GENOMIC DNA]</scope>
    <source>
        <strain evidence="8">Sac-22</strain>
    </source>
</reference>
<dbReference type="InterPro" id="IPR000515">
    <property type="entry name" value="MetI-like"/>
</dbReference>
<feature type="domain" description="ABC transmembrane type-1" evidence="6">
    <location>
        <begin position="114"/>
        <end position="306"/>
    </location>
</feature>
<keyword evidence="5" id="KW-0813">Transport</keyword>
<dbReference type="SUPFAM" id="SSF161098">
    <property type="entry name" value="MetI-like"/>
    <property type="match status" value="1"/>
</dbReference>
<organism evidence="7 8">
    <name type="scientific">Duganella sacchari</name>
    <dbReference type="NCBI Taxonomy" id="551987"/>
    <lineage>
        <taxon>Bacteria</taxon>
        <taxon>Pseudomonadati</taxon>
        <taxon>Pseudomonadota</taxon>
        <taxon>Betaproteobacteria</taxon>
        <taxon>Burkholderiales</taxon>
        <taxon>Oxalobacteraceae</taxon>
        <taxon>Telluria group</taxon>
        <taxon>Duganella</taxon>
    </lineage>
</organism>
<dbReference type="PANTHER" id="PTHR43879:SF1">
    <property type="entry name" value="GLUCOSE IMPORT SYSTEM PERMEASE PROTEIN GLCU"/>
    <property type="match status" value="1"/>
</dbReference>
<proteinExistence type="inferred from homology"/>
<dbReference type="EMBL" id="FRCX01000010">
    <property type="protein sequence ID" value="SHN39706.1"/>
    <property type="molecule type" value="Genomic_DNA"/>
</dbReference>
<comment type="subcellular location">
    <subcellularLocation>
        <location evidence="1 5">Cell membrane</location>
        <topology evidence="1 5">Multi-pass membrane protein</topology>
    </subcellularLocation>
</comment>
<keyword evidence="8" id="KW-1185">Reference proteome</keyword>
<dbReference type="GO" id="GO:0005886">
    <property type="term" value="C:plasma membrane"/>
    <property type="evidence" value="ECO:0007669"/>
    <property type="project" value="UniProtKB-SubCell"/>
</dbReference>
<name>A0A1M7R433_9BURK</name>
<feature type="transmembrane region" description="Helical" evidence="5">
    <location>
        <begin position="226"/>
        <end position="251"/>
    </location>
</feature>
<evidence type="ECO:0000313" key="7">
    <source>
        <dbReference type="EMBL" id="SHN39706.1"/>
    </source>
</evidence>
<dbReference type="RefSeq" id="WP_371851479.1">
    <property type="nucleotide sequence ID" value="NZ_FRCX01000010.1"/>
</dbReference>